<feature type="domain" description="SnoaL-like" evidence="2">
    <location>
        <begin position="11"/>
        <end position="137"/>
    </location>
</feature>
<dbReference type="EMBL" id="CAFBNC010000002">
    <property type="protein sequence ID" value="CAB4921158.1"/>
    <property type="molecule type" value="Genomic_DNA"/>
</dbReference>
<reference evidence="3" key="1">
    <citation type="submission" date="2020-05" db="EMBL/GenBank/DDBJ databases">
        <authorList>
            <person name="Chiriac C."/>
            <person name="Salcher M."/>
            <person name="Ghai R."/>
            <person name="Kavagutti S V."/>
        </authorList>
    </citation>
    <scope>NUCLEOTIDE SEQUENCE</scope>
</reference>
<evidence type="ECO:0000256" key="1">
    <source>
        <dbReference type="SAM" id="MobiDB-lite"/>
    </source>
</evidence>
<evidence type="ECO:0000313" key="4">
    <source>
        <dbReference type="EMBL" id="CAB4921158.1"/>
    </source>
</evidence>
<feature type="region of interest" description="Disordered" evidence="1">
    <location>
        <begin position="52"/>
        <end position="81"/>
    </location>
</feature>
<accession>A0A6J5YD21</accession>
<gene>
    <name evidence="3" type="ORF">UFOPK1392_00180</name>
    <name evidence="4" type="ORF">UFOPK3733_00079</name>
</gene>
<proteinExistence type="predicted"/>
<name>A0A6J5YD21_9ZZZZ</name>
<dbReference type="Pfam" id="PF13577">
    <property type="entry name" value="SnoaL_4"/>
    <property type="match status" value="1"/>
</dbReference>
<evidence type="ECO:0000259" key="2">
    <source>
        <dbReference type="Pfam" id="PF13577"/>
    </source>
</evidence>
<sequence>MPNRHSDPGQSAADELAVRSLIIRLAQYADGLGTVDQYAELFTEDAEWLMPGSPRHGREDIRNGSAQRRAEGGVGPGSNSRHMIAGTAMEFSSPDEAIADSYWMYFVNTDTQAELKLVGHYRDTAVRTDAGWLLSRREITFG</sequence>
<dbReference type="Gene3D" id="3.10.450.50">
    <property type="match status" value="1"/>
</dbReference>
<dbReference type="EMBL" id="CAEMXZ010000004">
    <property type="protein sequence ID" value="CAB4322446.1"/>
    <property type="molecule type" value="Genomic_DNA"/>
</dbReference>
<dbReference type="SUPFAM" id="SSF54427">
    <property type="entry name" value="NTF2-like"/>
    <property type="match status" value="1"/>
</dbReference>
<dbReference type="AlphaFoldDB" id="A0A6J5YD21"/>
<dbReference type="InterPro" id="IPR032710">
    <property type="entry name" value="NTF2-like_dom_sf"/>
</dbReference>
<evidence type="ECO:0000313" key="3">
    <source>
        <dbReference type="EMBL" id="CAB4322446.1"/>
    </source>
</evidence>
<protein>
    <submittedName>
        <fullName evidence="3">Unannotated protein</fullName>
    </submittedName>
</protein>
<organism evidence="3">
    <name type="scientific">freshwater metagenome</name>
    <dbReference type="NCBI Taxonomy" id="449393"/>
    <lineage>
        <taxon>unclassified sequences</taxon>
        <taxon>metagenomes</taxon>
        <taxon>ecological metagenomes</taxon>
    </lineage>
</organism>
<dbReference type="InterPro" id="IPR037401">
    <property type="entry name" value="SnoaL-like"/>
</dbReference>